<dbReference type="Proteomes" id="UP001175227">
    <property type="component" value="Unassembled WGS sequence"/>
</dbReference>
<proteinExistence type="predicted"/>
<protein>
    <submittedName>
        <fullName evidence="1">Uncharacterized protein</fullName>
    </submittedName>
</protein>
<reference evidence="1" key="1">
    <citation type="submission" date="2023-06" db="EMBL/GenBank/DDBJ databases">
        <authorList>
            <consortium name="Lawrence Berkeley National Laboratory"/>
            <person name="Ahrendt S."/>
            <person name="Sahu N."/>
            <person name="Indic B."/>
            <person name="Wong-Bajracharya J."/>
            <person name="Merenyi Z."/>
            <person name="Ke H.-M."/>
            <person name="Monk M."/>
            <person name="Kocsube S."/>
            <person name="Drula E."/>
            <person name="Lipzen A."/>
            <person name="Balint B."/>
            <person name="Henrissat B."/>
            <person name="Andreopoulos B."/>
            <person name="Martin F.M."/>
            <person name="Harder C.B."/>
            <person name="Rigling D."/>
            <person name="Ford K.L."/>
            <person name="Foster G.D."/>
            <person name="Pangilinan J."/>
            <person name="Papanicolaou A."/>
            <person name="Barry K."/>
            <person name="LaButti K."/>
            <person name="Viragh M."/>
            <person name="Koriabine M."/>
            <person name="Yan M."/>
            <person name="Riley R."/>
            <person name="Champramary S."/>
            <person name="Plett K.L."/>
            <person name="Tsai I.J."/>
            <person name="Slot J."/>
            <person name="Sipos G."/>
            <person name="Plett J."/>
            <person name="Nagy L.G."/>
            <person name="Grigoriev I.V."/>
        </authorList>
    </citation>
    <scope>NUCLEOTIDE SEQUENCE</scope>
    <source>
        <strain evidence="1">ICMP 16352</strain>
    </source>
</reference>
<evidence type="ECO:0000313" key="1">
    <source>
        <dbReference type="EMBL" id="KAK0470841.1"/>
    </source>
</evidence>
<accession>A0AA39NS81</accession>
<evidence type="ECO:0000313" key="2">
    <source>
        <dbReference type="Proteomes" id="UP001175227"/>
    </source>
</evidence>
<gene>
    <name evidence="1" type="ORF">IW261DRAFT_1597664</name>
</gene>
<name>A0AA39NS81_9AGAR</name>
<sequence length="173" mass="19291">MYGVGMRASGCEKYPICMTTPRALRRPQPAVNAPLTHVHQRPGNRCRRWRHGEGMGISMCMRHGGEKPSEPRLQGGDGQGMPSLPLSWSAMTIAPSVYCLRGVSQLCCILLGRNWVIPFSRADFFRILYTACYEKRSSMTDPLSEGFLLIESAVPCSAFFEVKILMFAVEADE</sequence>
<dbReference type="AlphaFoldDB" id="A0AA39NS81"/>
<dbReference type="EMBL" id="JAUEPR010000058">
    <property type="protein sequence ID" value="KAK0470841.1"/>
    <property type="molecule type" value="Genomic_DNA"/>
</dbReference>
<comment type="caution">
    <text evidence="1">The sequence shown here is derived from an EMBL/GenBank/DDBJ whole genome shotgun (WGS) entry which is preliminary data.</text>
</comment>
<keyword evidence="2" id="KW-1185">Reference proteome</keyword>
<organism evidence="1 2">
    <name type="scientific">Armillaria novae-zelandiae</name>
    <dbReference type="NCBI Taxonomy" id="153914"/>
    <lineage>
        <taxon>Eukaryota</taxon>
        <taxon>Fungi</taxon>
        <taxon>Dikarya</taxon>
        <taxon>Basidiomycota</taxon>
        <taxon>Agaricomycotina</taxon>
        <taxon>Agaricomycetes</taxon>
        <taxon>Agaricomycetidae</taxon>
        <taxon>Agaricales</taxon>
        <taxon>Marasmiineae</taxon>
        <taxon>Physalacriaceae</taxon>
        <taxon>Armillaria</taxon>
    </lineage>
</organism>